<dbReference type="AlphaFoldDB" id="A0A7X5HV57"/>
<name>A0A7X5HV57_9FIRM</name>
<keyword evidence="3" id="KW-1185">Reference proteome</keyword>
<reference evidence="2 3" key="1">
    <citation type="submission" date="2020-01" db="EMBL/GenBank/DDBJ databases">
        <title>Anaeroalcalibacter tamaniensis gen. nov., sp. nov., moderately halophilic strictly anaerobic fermenter bacterium from mud volcano of Taman peninsula.</title>
        <authorList>
            <person name="Frolova A."/>
            <person name="Merkel A.Y."/>
            <person name="Slobodkin A.I."/>
        </authorList>
    </citation>
    <scope>NUCLEOTIDE SEQUENCE [LARGE SCALE GENOMIC DNA]</scope>
    <source>
        <strain evidence="2 3">F-3ap</strain>
    </source>
</reference>
<dbReference type="InterPro" id="IPR009875">
    <property type="entry name" value="PilZ_domain"/>
</dbReference>
<dbReference type="Gene3D" id="2.40.10.220">
    <property type="entry name" value="predicted glycosyltransferase like domains"/>
    <property type="match status" value="1"/>
</dbReference>
<evidence type="ECO:0000313" key="3">
    <source>
        <dbReference type="Proteomes" id="UP000461585"/>
    </source>
</evidence>
<evidence type="ECO:0000313" key="2">
    <source>
        <dbReference type="EMBL" id="NDL67222.1"/>
    </source>
</evidence>
<dbReference type="Pfam" id="PF07238">
    <property type="entry name" value="PilZ"/>
    <property type="match status" value="1"/>
</dbReference>
<comment type="caution">
    <text evidence="2">The sequence shown here is derived from an EMBL/GenBank/DDBJ whole genome shotgun (WGS) entry which is preliminary data.</text>
</comment>
<dbReference type="Proteomes" id="UP000461585">
    <property type="component" value="Unassembled WGS sequence"/>
</dbReference>
<organism evidence="2 3">
    <name type="scientific">Anaerotalea alkaliphila</name>
    <dbReference type="NCBI Taxonomy" id="2662126"/>
    <lineage>
        <taxon>Bacteria</taxon>
        <taxon>Bacillati</taxon>
        <taxon>Bacillota</taxon>
        <taxon>Clostridia</taxon>
        <taxon>Eubacteriales</taxon>
        <taxon>Anaerotalea</taxon>
    </lineage>
</organism>
<feature type="domain" description="PilZ" evidence="1">
    <location>
        <begin position="3"/>
        <end position="97"/>
    </location>
</feature>
<proteinExistence type="predicted"/>
<protein>
    <submittedName>
        <fullName evidence="2">PilZ domain-containing protein</fullName>
    </submittedName>
</protein>
<accession>A0A7X5HV57</accession>
<dbReference type="EMBL" id="JAAEEH010000011">
    <property type="protein sequence ID" value="NDL67222.1"/>
    <property type="molecule type" value="Genomic_DNA"/>
</dbReference>
<evidence type="ECO:0000259" key="1">
    <source>
        <dbReference type="Pfam" id="PF07238"/>
    </source>
</evidence>
<dbReference type="RefSeq" id="WP_162369945.1">
    <property type="nucleotide sequence ID" value="NZ_JAAEEH010000011.1"/>
</dbReference>
<dbReference type="GO" id="GO:0035438">
    <property type="term" value="F:cyclic-di-GMP binding"/>
    <property type="evidence" value="ECO:0007669"/>
    <property type="project" value="InterPro"/>
</dbReference>
<sequence length="122" mass="14111">MYNRRRHKRVPVRLEISIDRLYNQEEEIRPMPDQALEVSDVSKTGLGFESGQDLPLGYYFNAKLVLDEERYFYCVLRIIRKEQVEDAWLYGCEFVGLAQFLADRLDEGRGIPGNEGGAGRHG</sequence>
<gene>
    <name evidence="2" type="ORF">GXN74_05630</name>
</gene>